<dbReference type="AlphaFoldDB" id="A0ABC9QUJ3"/>
<name>A0ABC9QUJ3_BACMY</name>
<dbReference type="RefSeq" id="WP_002170024.1">
    <property type="nucleotide sequence ID" value="NZ_JH792254.1"/>
</dbReference>
<proteinExistence type="predicted"/>
<dbReference type="EMBL" id="AHEV01000056">
    <property type="protein sequence ID" value="EJR29163.1"/>
    <property type="molecule type" value="Genomic_DNA"/>
</dbReference>
<reference evidence="1 2" key="1">
    <citation type="submission" date="2012-04" db="EMBL/GenBank/DDBJ databases">
        <title>The Genome Sequence of Bacillus cereus VD078.</title>
        <authorList>
            <consortium name="The Broad Institute Genome Sequencing Platform"/>
            <consortium name="The Broad Institute Genome Sequencing Center for Infectious Disease"/>
            <person name="Feldgarden M."/>
            <person name="Van der Auwera G.A."/>
            <person name="Mahillon J."/>
            <person name="Duprez V."/>
            <person name="Timmery S."/>
            <person name="Mattelet C."/>
            <person name="Dierick K."/>
            <person name="Sun M."/>
            <person name="Yu Z."/>
            <person name="Zhu L."/>
            <person name="Hu X."/>
            <person name="Shank E.B."/>
            <person name="Swiecicka I."/>
            <person name="Hansen B.M."/>
            <person name="Andrup L."/>
            <person name="Young S.K."/>
            <person name="Zeng Q."/>
            <person name="Gargeya S."/>
            <person name="Fitzgerald M."/>
            <person name="Haas B."/>
            <person name="Abouelleil A."/>
            <person name="Alvarado L."/>
            <person name="Arachchi H.M."/>
            <person name="Berlin A."/>
            <person name="Chapman S.B."/>
            <person name="Goldberg J."/>
            <person name="Griggs A."/>
            <person name="Gujja S."/>
            <person name="Hansen M."/>
            <person name="Howarth C."/>
            <person name="Imamovic A."/>
            <person name="Larimer J."/>
            <person name="McCowen C."/>
            <person name="Montmayeur A."/>
            <person name="Murphy C."/>
            <person name="Neiman D."/>
            <person name="Pearson M."/>
            <person name="Priest M."/>
            <person name="Roberts A."/>
            <person name="Saif S."/>
            <person name="Shea T."/>
            <person name="Sisk P."/>
            <person name="Sykes S."/>
            <person name="Wortman J."/>
            <person name="Nusbaum C."/>
            <person name="Birren B."/>
        </authorList>
    </citation>
    <scope>NUCLEOTIDE SEQUENCE [LARGE SCALE GENOMIC DNA]</scope>
    <source>
        <strain evidence="1 2">VD078</strain>
    </source>
</reference>
<accession>A0ABC9QUJ3</accession>
<gene>
    <name evidence="1" type="ORF">III_05968</name>
</gene>
<protein>
    <submittedName>
        <fullName evidence="1">Uncharacterized protein</fullName>
    </submittedName>
</protein>
<comment type="caution">
    <text evidence="1">The sequence shown here is derived from an EMBL/GenBank/DDBJ whole genome shotgun (WGS) entry which is preliminary data.</text>
</comment>
<dbReference type="Proteomes" id="UP000006976">
    <property type="component" value="Unassembled WGS sequence"/>
</dbReference>
<evidence type="ECO:0000313" key="2">
    <source>
        <dbReference type="Proteomes" id="UP000006976"/>
    </source>
</evidence>
<evidence type="ECO:0000313" key="1">
    <source>
        <dbReference type="EMBL" id="EJR29163.1"/>
    </source>
</evidence>
<sequence length="67" mass="7939">MKERMIKIKGKRVRHIRTKHEGIALCINTRNRGLKGERDMLEWIPDGKELEIESPVNNMELLEIEEI</sequence>
<organism evidence="1 2">
    <name type="scientific">Bacillus mycoides</name>
    <dbReference type="NCBI Taxonomy" id="1405"/>
    <lineage>
        <taxon>Bacteria</taxon>
        <taxon>Bacillati</taxon>
        <taxon>Bacillota</taxon>
        <taxon>Bacilli</taxon>
        <taxon>Bacillales</taxon>
        <taxon>Bacillaceae</taxon>
        <taxon>Bacillus</taxon>
        <taxon>Bacillus cereus group</taxon>
    </lineage>
</organism>